<dbReference type="Pfam" id="PF07635">
    <property type="entry name" value="PSCyt1"/>
    <property type="match status" value="1"/>
</dbReference>
<name>A0A518DW75_9BACT</name>
<feature type="signal peptide" evidence="1">
    <location>
        <begin position="1"/>
        <end position="19"/>
    </location>
</feature>
<dbReference type="OrthoDB" id="246249at2"/>
<evidence type="ECO:0000313" key="4">
    <source>
        <dbReference type="Proteomes" id="UP000317648"/>
    </source>
</evidence>
<dbReference type="InterPro" id="IPR011429">
    <property type="entry name" value="Cyt_c_Planctomycete-type"/>
</dbReference>
<gene>
    <name evidence="3" type="ORF">Pla8534_39070</name>
</gene>
<dbReference type="SUPFAM" id="SSF48239">
    <property type="entry name" value="Terpenoid cyclases/Protein prenyltransferases"/>
    <property type="match status" value="1"/>
</dbReference>
<reference evidence="3 4" key="1">
    <citation type="submission" date="2019-02" db="EMBL/GenBank/DDBJ databases">
        <title>Deep-cultivation of Planctomycetes and their phenomic and genomic characterization uncovers novel biology.</title>
        <authorList>
            <person name="Wiegand S."/>
            <person name="Jogler M."/>
            <person name="Boedeker C."/>
            <person name="Pinto D."/>
            <person name="Vollmers J."/>
            <person name="Rivas-Marin E."/>
            <person name="Kohn T."/>
            <person name="Peeters S.H."/>
            <person name="Heuer A."/>
            <person name="Rast P."/>
            <person name="Oberbeckmann S."/>
            <person name="Bunk B."/>
            <person name="Jeske O."/>
            <person name="Meyerdierks A."/>
            <person name="Storesund J.E."/>
            <person name="Kallscheuer N."/>
            <person name="Luecker S."/>
            <person name="Lage O.M."/>
            <person name="Pohl T."/>
            <person name="Merkel B.J."/>
            <person name="Hornburger P."/>
            <person name="Mueller R.-W."/>
            <person name="Bruemmer F."/>
            <person name="Labrenz M."/>
            <person name="Spormann A.M."/>
            <person name="Op den Camp H."/>
            <person name="Overmann J."/>
            <person name="Amann R."/>
            <person name="Jetten M.S.M."/>
            <person name="Mascher T."/>
            <person name="Medema M.H."/>
            <person name="Devos D.P."/>
            <person name="Kaster A.-K."/>
            <person name="Ovreas L."/>
            <person name="Rohde M."/>
            <person name="Galperin M.Y."/>
            <person name="Jogler C."/>
        </authorList>
    </citation>
    <scope>NUCLEOTIDE SEQUENCE [LARGE SCALE GENOMIC DNA]</scope>
    <source>
        <strain evidence="3 4">Pla85_3_4</strain>
    </source>
</reference>
<organism evidence="3 4">
    <name type="scientific">Lignipirellula cremea</name>
    <dbReference type="NCBI Taxonomy" id="2528010"/>
    <lineage>
        <taxon>Bacteria</taxon>
        <taxon>Pseudomonadati</taxon>
        <taxon>Planctomycetota</taxon>
        <taxon>Planctomycetia</taxon>
        <taxon>Pirellulales</taxon>
        <taxon>Pirellulaceae</taxon>
        <taxon>Lignipirellula</taxon>
    </lineage>
</organism>
<accession>A0A518DW75</accession>
<dbReference type="PROSITE" id="PS51257">
    <property type="entry name" value="PROKAR_LIPOPROTEIN"/>
    <property type="match status" value="1"/>
</dbReference>
<dbReference type="EMBL" id="CP036433">
    <property type="protein sequence ID" value="QDU96088.1"/>
    <property type="molecule type" value="Genomic_DNA"/>
</dbReference>
<dbReference type="Proteomes" id="UP000317648">
    <property type="component" value="Chromosome"/>
</dbReference>
<sequence length="469" mass="52713" precursor="true">MKAFYTVIVMLLFGSLACAEETVQVNSKLLSGFIKEHCLQCHGASDPEGDLRLDNLGPELSTQESIRNWHRVFNALRNEKMPPEDEPRPDAGKLKAVVDHLYVTLSAAEPLVGRPPQYKAEGIEIPDANAEEPLAKIFSQQAAVQYLDDGAVAWANSYRCIACHTSGTYMAERPVLTKTLGPPREEMLKSFTDAVNTQAASKGDFWYVWRSLGLAQWDKHVTGKLSEPAAAALREMFSRQQEDGTWDMAQRRIQIPHVTTRFELAVQAARAVTAAPGWLDNLEEEDLRQGVERLKTYLREHEPRHDYELALMLRVDTLLPGVVTPQERDKAIAMLRREQLDDGGWSTRRMSDPSNWSLRLDPRLVGTLQSKPDALNPGSDAYMTGLAIVLLRESGVPTADRQIQRGISWLKSRQRQSGRWWLESLTFPVRKPGDTPGDKRRHFTTYIATAQAMRALDLCGELEPVISSK</sequence>
<evidence type="ECO:0000256" key="1">
    <source>
        <dbReference type="SAM" id="SignalP"/>
    </source>
</evidence>
<evidence type="ECO:0000313" key="3">
    <source>
        <dbReference type="EMBL" id="QDU96088.1"/>
    </source>
</evidence>
<dbReference type="RefSeq" id="WP_145054760.1">
    <property type="nucleotide sequence ID" value="NZ_CP036433.1"/>
</dbReference>
<dbReference type="Gene3D" id="1.50.10.20">
    <property type="match status" value="1"/>
</dbReference>
<feature type="domain" description="Cytochrome C Planctomycete-type" evidence="2">
    <location>
        <begin position="38"/>
        <end position="85"/>
    </location>
</feature>
<proteinExistence type="predicted"/>
<dbReference type="KEGG" id="lcre:Pla8534_39070"/>
<dbReference type="AlphaFoldDB" id="A0A518DW75"/>
<dbReference type="InterPro" id="IPR008930">
    <property type="entry name" value="Terpenoid_cyclase/PrenylTrfase"/>
</dbReference>
<keyword evidence="1" id="KW-0732">Signal</keyword>
<keyword evidence="4" id="KW-1185">Reference proteome</keyword>
<feature type="chain" id="PRO_5022031009" evidence="1">
    <location>
        <begin position="20"/>
        <end position="469"/>
    </location>
</feature>
<protein>
    <submittedName>
        <fullName evidence="3">Planctomycete cytochrome C</fullName>
    </submittedName>
</protein>
<evidence type="ECO:0000259" key="2">
    <source>
        <dbReference type="Pfam" id="PF07635"/>
    </source>
</evidence>